<gene>
    <name evidence="5" type="primary">darP</name>
    <name evidence="6" type="ORF">M6D89_12870</name>
</gene>
<sequence>MIDYDDEYEELAPSKSQIKREMHALQDMGKALSELTPSQLAGIELPDEVRDAIAELLRIRSNEAKRRQLQYIGKLMRKVDAEQVAADLEAIKAQGTLSVQRQHLIEQWRDRMLSGDKQAVGDFIDAYPQVDIQHLRQLVRQALKEKSQQKAPAHARKLFRYLRDTIALADSQ</sequence>
<dbReference type="RefSeq" id="WP_253968487.1">
    <property type="nucleotide sequence ID" value="NZ_JAMFTH010000004.1"/>
</dbReference>
<evidence type="ECO:0000313" key="7">
    <source>
        <dbReference type="Proteomes" id="UP001139319"/>
    </source>
</evidence>
<keyword evidence="4 5" id="KW-0694">RNA-binding</keyword>
<keyword evidence="3 5" id="KW-0699">rRNA-binding</keyword>
<dbReference type="InterPro" id="IPR023153">
    <property type="entry name" value="DarP_sf"/>
</dbReference>
<evidence type="ECO:0000256" key="1">
    <source>
        <dbReference type="ARBA" id="ARBA00022490"/>
    </source>
</evidence>
<dbReference type="GO" id="GO:0005829">
    <property type="term" value="C:cytosol"/>
    <property type="evidence" value="ECO:0007669"/>
    <property type="project" value="TreeGrafter"/>
</dbReference>
<comment type="caution">
    <text evidence="6">The sequence shown here is derived from an EMBL/GenBank/DDBJ whole genome shotgun (WGS) entry which is preliminary data.</text>
</comment>
<dbReference type="HAMAP" id="MF_00765">
    <property type="entry name" value="DarP"/>
    <property type="match status" value="1"/>
</dbReference>
<organism evidence="6 7">
    <name type="scientific">Gilvimarinus xylanilyticus</name>
    <dbReference type="NCBI Taxonomy" id="2944139"/>
    <lineage>
        <taxon>Bacteria</taxon>
        <taxon>Pseudomonadati</taxon>
        <taxon>Pseudomonadota</taxon>
        <taxon>Gammaproteobacteria</taxon>
        <taxon>Cellvibrionales</taxon>
        <taxon>Cellvibrionaceae</taxon>
        <taxon>Gilvimarinus</taxon>
    </lineage>
</organism>
<dbReference type="NCBIfam" id="NF003593">
    <property type="entry name" value="PRK05255.1-1"/>
    <property type="match status" value="1"/>
</dbReference>
<comment type="subcellular location">
    <subcellularLocation>
        <location evidence="5">Cytoplasm</location>
    </subcellularLocation>
    <text evidence="5">Associates with late stage pre-50S ribosomal subunits.</text>
</comment>
<comment type="function">
    <text evidence="5">Member of a network of 50S ribosomal subunit biogenesis factors which assembles along the 30S-50S interface, preventing incorrect 23S rRNA structures from forming. Promotes peptidyl transferase center (PTC) maturation.</text>
</comment>
<evidence type="ECO:0000256" key="4">
    <source>
        <dbReference type="ARBA" id="ARBA00022884"/>
    </source>
</evidence>
<dbReference type="InterPro" id="IPR006839">
    <property type="entry name" value="DarP"/>
</dbReference>
<evidence type="ECO:0000256" key="3">
    <source>
        <dbReference type="ARBA" id="ARBA00022730"/>
    </source>
</evidence>
<dbReference type="Proteomes" id="UP001139319">
    <property type="component" value="Unassembled WGS sequence"/>
</dbReference>
<dbReference type="EMBL" id="JAMFTH010000004">
    <property type="protein sequence ID" value="MCP8900194.1"/>
    <property type="molecule type" value="Genomic_DNA"/>
</dbReference>
<dbReference type="PANTHER" id="PTHR38101:SF1">
    <property type="entry name" value="UPF0307 PROTEIN YJGA"/>
    <property type="match status" value="1"/>
</dbReference>
<evidence type="ECO:0000256" key="2">
    <source>
        <dbReference type="ARBA" id="ARBA00022517"/>
    </source>
</evidence>
<dbReference type="PIRSF" id="PIRSF016183">
    <property type="entry name" value="UCP016183"/>
    <property type="match status" value="1"/>
</dbReference>
<dbReference type="GO" id="GO:0043022">
    <property type="term" value="F:ribosome binding"/>
    <property type="evidence" value="ECO:0007669"/>
    <property type="project" value="UniProtKB-UniRule"/>
</dbReference>
<reference evidence="6" key="2">
    <citation type="submission" date="2023-01" db="EMBL/GenBank/DDBJ databases">
        <title>Gilvimarinus xylanilyticus HB14 isolated from Caulerpa lentillifera aquaculture base in Hainan, China.</title>
        <authorList>
            <person name="Zhang Y.-J."/>
        </authorList>
    </citation>
    <scope>NUCLEOTIDE SEQUENCE</scope>
    <source>
        <strain evidence="6">HB14</strain>
    </source>
</reference>
<comment type="similarity">
    <text evidence="5">Belongs to the DarP family.</text>
</comment>
<dbReference type="GO" id="GO:0019843">
    <property type="term" value="F:rRNA binding"/>
    <property type="evidence" value="ECO:0007669"/>
    <property type="project" value="UniProtKB-UniRule"/>
</dbReference>
<evidence type="ECO:0000256" key="5">
    <source>
        <dbReference type="HAMAP-Rule" id="MF_00765"/>
    </source>
</evidence>
<keyword evidence="2 5" id="KW-0690">Ribosome biogenesis</keyword>
<dbReference type="CDD" id="cd16331">
    <property type="entry name" value="YjgA-like"/>
    <property type="match status" value="1"/>
</dbReference>
<keyword evidence="7" id="KW-1185">Reference proteome</keyword>
<evidence type="ECO:0000313" key="6">
    <source>
        <dbReference type="EMBL" id="MCP8900194.1"/>
    </source>
</evidence>
<reference evidence="6" key="1">
    <citation type="submission" date="2022-05" db="EMBL/GenBank/DDBJ databases">
        <authorList>
            <person name="Sun H.-N."/>
        </authorList>
    </citation>
    <scope>NUCLEOTIDE SEQUENCE</scope>
    <source>
        <strain evidence="6">HB14</strain>
    </source>
</reference>
<dbReference type="Gene3D" id="1.10.60.30">
    <property type="entry name" value="PSPTO4464-like domains"/>
    <property type="match status" value="2"/>
</dbReference>
<dbReference type="Pfam" id="PF04751">
    <property type="entry name" value="DarP"/>
    <property type="match status" value="1"/>
</dbReference>
<accession>A0A9X2KUD2</accession>
<proteinExistence type="inferred from homology"/>
<protein>
    <recommendedName>
        <fullName evidence="5">Dual-action ribosomal maturation protein DarP</fullName>
    </recommendedName>
    <alternativeName>
        <fullName evidence="5">Large ribosomal subunit assembly factor DarP</fullName>
    </alternativeName>
</protein>
<dbReference type="AlphaFoldDB" id="A0A9X2KUD2"/>
<name>A0A9X2KUD2_9GAMM</name>
<dbReference type="PANTHER" id="PTHR38101">
    <property type="entry name" value="UPF0307 PROTEIN YJGA"/>
    <property type="match status" value="1"/>
</dbReference>
<dbReference type="GO" id="GO:1902626">
    <property type="term" value="P:assembly of large subunit precursor of preribosome"/>
    <property type="evidence" value="ECO:0007669"/>
    <property type="project" value="UniProtKB-UniRule"/>
</dbReference>
<dbReference type="SUPFAM" id="SSF158710">
    <property type="entry name" value="PSPTO4464-like"/>
    <property type="match status" value="1"/>
</dbReference>
<keyword evidence="1 5" id="KW-0963">Cytoplasm</keyword>